<dbReference type="Gene3D" id="3.40.50.1110">
    <property type="entry name" value="SGNH hydrolase"/>
    <property type="match status" value="1"/>
</dbReference>
<dbReference type="Pfam" id="PF17996">
    <property type="entry name" value="CE2_N"/>
    <property type="match status" value="1"/>
</dbReference>
<dbReference type="PANTHER" id="PTHR37834:SF2">
    <property type="entry name" value="ESTERASE, SGNH HYDROLASE-TYPE"/>
    <property type="match status" value="1"/>
</dbReference>
<sequence length="303" mass="33237">MVYKFCAKLICFLLLAGISNAQTILNGDDPHIHCMGRVQLKDGKAQLQCSGTSAKSNFNSTSVKVLLNDEKGGNFFNVIVDDKVTKIILLDKSGRQYVLAENLPAGNHSVELFKRTEAENGKTCFNRFVLNTGAKLLAAPLTKKRRMEMYGNSITCGLAIADTVKGGNGDENNYLSYGGLTAKHFDEKYSCIARIGISIVVSWFAGIIADIYDRLDETDPNSKWDFSKYALDIVITDLGQNDLWIVKQPANEQYQAWFGATGATVDVIVNGYVGFINTIRSRYPKAKMIVGLGSMDASKEGSL</sequence>
<organism evidence="3 4">
    <name type="scientific">Mucilaginibacter gracilis</name>
    <dbReference type="NCBI Taxonomy" id="423350"/>
    <lineage>
        <taxon>Bacteria</taxon>
        <taxon>Pseudomonadati</taxon>
        <taxon>Bacteroidota</taxon>
        <taxon>Sphingobacteriia</taxon>
        <taxon>Sphingobacteriales</taxon>
        <taxon>Sphingobacteriaceae</taxon>
        <taxon>Mucilaginibacter</taxon>
    </lineage>
</organism>
<name>A0A495IYS0_9SPHI</name>
<reference evidence="3 4" key="1">
    <citation type="submission" date="2018-10" db="EMBL/GenBank/DDBJ databases">
        <title>Genomic Encyclopedia of Archaeal and Bacterial Type Strains, Phase II (KMG-II): from individual species to whole genera.</title>
        <authorList>
            <person name="Goeker M."/>
        </authorList>
    </citation>
    <scope>NUCLEOTIDE SEQUENCE [LARGE SCALE GENOMIC DNA]</scope>
    <source>
        <strain evidence="3 4">DSM 18602</strain>
    </source>
</reference>
<evidence type="ECO:0000259" key="2">
    <source>
        <dbReference type="Pfam" id="PF17996"/>
    </source>
</evidence>
<protein>
    <recommendedName>
        <fullName evidence="2">Carbohydrate esterase 2 N-terminal domain-containing protein</fullName>
    </recommendedName>
</protein>
<dbReference type="AlphaFoldDB" id="A0A495IYS0"/>
<evidence type="ECO:0000313" key="4">
    <source>
        <dbReference type="Proteomes" id="UP000268007"/>
    </source>
</evidence>
<accession>A0A495IYS0</accession>
<feature type="chain" id="PRO_5019860502" description="Carbohydrate esterase 2 N-terminal domain-containing protein" evidence="1">
    <location>
        <begin position="22"/>
        <end position="303"/>
    </location>
</feature>
<dbReference type="OrthoDB" id="9801375at2"/>
<dbReference type="Proteomes" id="UP000268007">
    <property type="component" value="Unassembled WGS sequence"/>
</dbReference>
<dbReference type="GO" id="GO:0016788">
    <property type="term" value="F:hydrolase activity, acting on ester bonds"/>
    <property type="evidence" value="ECO:0007669"/>
    <property type="project" value="UniProtKB-ARBA"/>
</dbReference>
<dbReference type="Gene3D" id="2.60.120.260">
    <property type="entry name" value="Galactose-binding domain-like"/>
    <property type="match status" value="1"/>
</dbReference>
<feature type="domain" description="Carbohydrate esterase 2 N-terminal" evidence="2">
    <location>
        <begin position="34"/>
        <end position="140"/>
    </location>
</feature>
<keyword evidence="4" id="KW-1185">Reference proteome</keyword>
<dbReference type="SUPFAM" id="SSF52266">
    <property type="entry name" value="SGNH hydrolase"/>
    <property type="match status" value="1"/>
</dbReference>
<dbReference type="RefSeq" id="WP_008507836.1">
    <property type="nucleotide sequence ID" value="NZ_RBKU01000001.1"/>
</dbReference>
<dbReference type="InterPro" id="IPR040794">
    <property type="entry name" value="CE2_N"/>
</dbReference>
<proteinExistence type="predicted"/>
<gene>
    <name evidence="3" type="ORF">BDD43_1109</name>
</gene>
<dbReference type="PANTHER" id="PTHR37834">
    <property type="entry name" value="GDSL-LIKE LIPASE/ACYLHYDROLASE DOMAIN PROTEIN (AFU_ORTHOLOGUE AFUA_2G00620)"/>
    <property type="match status" value="1"/>
</dbReference>
<evidence type="ECO:0000256" key="1">
    <source>
        <dbReference type="SAM" id="SignalP"/>
    </source>
</evidence>
<comment type="caution">
    <text evidence="3">The sequence shown here is derived from an EMBL/GenBank/DDBJ whole genome shotgun (WGS) entry which is preliminary data.</text>
</comment>
<dbReference type="InterPro" id="IPR036514">
    <property type="entry name" value="SGNH_hydro_sf"/>
</dbReference>
<dbReference type="InterPro" id="IPR052762">
    <property type="entry name" value="PCW_deacetylase/CE"/>
</dbReference>
<dbReference type="EMBL" id="RBKU01000001">
    <property type="protein sequence ID" value="RKR80969.1"/>
    <property type="molecule type" value="Genomic_DNA"/>
</dbReference>
<feature type="signal peptide" evidence="1">
    <location>
        <begin position="1"/>
        <end position="21"/>
    </location>
</feature>
<evidence type="ECO:0000313" key="3">
    <source>
        <dbReference type="EMBL" id="RKR80969.1"/>
    </source>
</evidence>
<keyword evidence="1" id="KW-0732">Signal</keyword>